<dbReference type="InterPro" id="IPR007330">
    <property type="entry name" value="MIT_dom"/>
</dbReference>
<feature type="region of interest" description="Disordered" evidence="1">
    <location>
        <begin position="24"/>
        <end position="100"/>
    </location>
</feature>
<feature type="compositionally biased region" description="Low complexity" evidence="1">
    <location>
        <begin position="53"/>
        <end position="66"/>
    </location>
</feature>
<feature type="domain" description="MIT" evidence="2">
    <location>
        <begin position="102"/>
        <end position="179"/>
    </location>
</feature>
<evidence type="ECO:0000313" key="3">
    <source>
        <dbReference type="Ensembl" id="ENSLOCP00000002545.1"/>
    </source>
</evidence>
<evidence type="ECO:0000313" key="4">
    <source>
        <dbReference type="Proteomes" id="UP000018468"/>
    </source>
</evidence>
<evidence type="ECO:0000256" key="1">
    <source>
        <dbReference type="SAM" id="MobiDB-lite"/>
    </source>
</evidence>
<sequence>MGEDQSEQAPAPKCPLTHTDLALFDPCARKEEQSDPGSSHSPSHAELLAFPLAAQDPSSPSADGPPAIGGGPPEGVAEAARGPLGLEEGAGKGGGGGVAREPADYLAQAAAHLRLAVEREEAGDYGAAVQQYEAGVDILLKGAQGDPDALRREAARRKMAQYLQHAEDLLALQPPRSPPPTSTG</sequence>
<dbReference type="HOGENOM" id="CLU_1467736_0_0_1"/>
<protein>
    <submittedName>
        <fullName evidence="3">Sorting nexin-15-like</fullName>
    </submittedName>
</protein>
<dbReference type="PANTHER" id="PTHR15508:SF9">
    <property type="entry name" value="SORTING NEXIN-15"/>
    <property type="match status" value="1"/>
</dbReference>
<accession>W5M2D7</accession>
<dbReference type="CDD" id="cd02677">
    <property type="entry name" value="MIT_SNX15"/>
    <property type="match status" value="1"/>
</dbReference>
<dbReference type="eggNOG" id="KOG0603">
    <property type="taxonomic scope" value="Eukaryota"/>
</dbReference>
<evidence type="ECO:0000259" key="2">
    <source>
        <dbReference type="SMART" id="SM00745"/>
    </source>
</evidence>
<dbReference type="OrthoDB" id="1278353at2759"/>
<keyword evidence="4" id="KW-1185">Reference proteome</keyword>
<organism evidence="3 4">
    <name type="scientific">Lepisosteus oculatus</name>
    <name type="common">Spotted gar</name>
    <dbReference type="NCBI Taxonomy" id="7918"/>
    <lineage>
        <taxon>Eukaryota</taxon>
        <taxon>Metazoa</taxon>
        <taxon>Chordata</taxon>
        <taxon>Craniata</taxon>
        <taxon>Vertebrata</taxon>
        <taxon>Euteleostomi</taxon>
        <taxon>Actinopterygii</taxon>
        <taxon>Neopterygii</taxon>
        <taxon>Holostei</taxon>
        <taxon>Semionotiformes</taxon>
        <taxon>Lepisosteidae</taxon>
        <taxon>Lepisosteus</taxon>
    </lineage>
</organism>
<dbReference type="EMBL" id="AHAT01033137">
    <property type="status" value="NOT_ANNOTATED_CDS"/>
    <property type="molecule type" value="Genomic_DNA"/>
</dbReference>
<dbReference type="Ensembl" id="ENSLOCT00000002551.1">
    <property type="protein sequence ID" value="ENSLOCP00000002545.1"/>
    <property type="gene ID" value="ENSLOCG00000002188.1"/>
</dbReference>
<dbReference type="STRING" id="7918.ENSLOCP00000002545"/>
<reference evidence="3" key="2">
    <citation type="submission" date="2025-08" db="UniProtKB">
        <authorList>
            <consortium name="Ensembl"/>
        </authorList>
    </citation>
    <scope>IDENTIFICATION</scope>
</reference>
<dbReference type="InterPro" id="IPR036181">
    <property type="entry name" value="MIT_dom_sf"/>
</dbReference>
<dbReference type="KEGG" id="loc:107075889"/>
<dbReference type="Proteomes" id="UP000018468">
    <property type="component" value="Linkage group LG28"/>
</dbReference>
<reference evidence="4" key="1">
    <citation type="submission" date="2011-12" db="EMBL/GenBank/DDBJ databases">
        <title>The Draft Genome of Lepisosteus oculatus.</title>
        <authorList>
            <consortium name="The Broad Institute Genome Assembly &amp; Analysis Group"/>
            <consortium name="Computational R&amp;D Group"/>
            <consortium name="and Sequencing Platform"/>
            <person name="Di Palma F."/>
            <person name="Alfoldi J."/>
            <person name="Johnson J."/>
            <person name="Berlin A."/>
            <person name="Gnerre S."/>
            <person name="Jaffe D."/>
            <person name="MacCallum I."/>
            <person name="Young S."/>
            <person name="Walker B.J."/>
            <person name="Lander E.S."/>
            <person name="Lindblad-Toh K."/>
        </authorList>
    </citation>
    <scope>NUCLEOTIDE SEQUENCE [LARGE SCALE GENOMIC DNA]</scope>
</reference>
<dbReference type="AlphaFoldDB" id="W5M2D7"/>
<reference evidence="3" key="3">
    <citation type="submission" date="2025-09" db="UniProtKB">
        <authorList>
            <consortium name="Ensembl"/>
        </authorList>
    </citation>
    <scope>IDENTIFICATION</scope>
</reference>
<dbReference type="InterPro" id="IPR051866">
    <property type="entry name" value="Intracell_Sig-Traffick_Protein"/>
</dbReference>
<dbReference type="Pfam" id="PF04212">
    <property type="entry name" value="MIT"/>
    <property type="match status" value="1"/>
</dbReference>
<dbReference type="PANTHER" id="PTHR15508">
    <property type="entry name" value="RIBOSOMAL PROTEIN S6 KINASE"/>
    <property type="match status" value="1"/>
</dbReference>
<dbReference type="Bgee" id="ENSLOCG00000002188">
    <property type="expression patterns" value="Expressed in camera-type eye and 13 other cell types or tissues"/>
</dbReference>
<dbReference type="GeneTree" id="ENSGT00940000160125"/>
<proteinExistence type="predicted"/>
<dbReference type="SUPFAM" id="SSF116846">
    <property type="entry name" value="MIT domain"/>
    <property type="match status" value="1"/>
</dbReference>
<dbReference type="Gene3D" id="1.20.58.80">
    <property type="entry name" value="Phosphotransferase system, lactose/cellobiose-type IIA subunit"/>
    <property type="match status" value="1"/>
</dbReference>
<dbReference type="SMART" id="SM00745">
    <property type="entry name" value="MIT"/>
    <property type="match status" value="1"/>
</dbReference>
<feature type="compositionally biased region" description="Low complexity" evidence="1">
    <location>
        <begin position="74"/>
        <end position="87"/>
    </location>
</feature>
<name>W5M2D7_LEPOC</name>
<dbReference type="InParanoid" id="W5M2D7"/>